<dbReference type="EMBL" id="NRGQ01000018">
    <property type="protein sequence ID" value="PCC42348.1"/>
    <property type="molecule type" value="Genomic_DNA"/>
</dbReference>
<dbReference type="RefSeq" id="WP_133067152.1">
    <property type="nucleotide sequence ID" value="NZ_NRGQ01000018.1"/>
</dbReference>
<evidence type="ECO:0000259" key="1">
    <source>
        <dbReference type="PROSITE" id="PS50994"/>
    </source>
</evidence>
<feature type="domain" description="Integrase catalytic" evidence="1">
    <location>
        <begin position="1"/>
        <end position="159"/>
    </location>
</feature>
<dbReference type="GO" id="GO:0015074">
    <property type="term" value="P:DNA integration"/>
    <property type="evidence" value="ECO:0007669"/>
    <property type="project" value="InterPro"/>
</dbReference>
<feature type="non-terminal residue" evidence="2">
    <location>
        <position position="1"/>
    </location>
</feature>
<accession>A0A2A3YSU2</accession>
<dbReference type="PROSITE" id="PS50994">
    <property type="entry name" value="INTEGRASE"/>
    <property type="match status" value="1"/>
</dbReference>
<organism evidence="2 3">
    <name type="scientific">Brevibacterium aurantiacum</name>
    <dbReference type="NCBI Taxonomy" id="273384"/>
    <lineage>
        <taxon>Bacteria</taxon>
        <taxon>Bacillati</taxon>
        <taxon>Actinomycetota</taxon>
        <taxon>Actinomycetes</taxon>
        <taxon>Micrococcales</taxon>
        <taxon>Brevibacteriaceae</taxon>
        <taxon>Brevibacterium</taxon>
    </lineage>
</organism>
<reference evidence="2 3" key="1">
    <citation type="journal article" date="2017" name="Elife">
        <title>Extensive horizontal gene transfer in cheese-associated bacteria.</title>
        <authorList>
            <person name="Bonham K.S."/>
            <person name="Wolfe B.E."/>
            <person name="Dutton R.J."/>
        </authorList>
    </citation>
    <scope>NUCLEOTIDE SEQUENCE [LARGE SCALE GENOMIC DNA]</scope>
    <source>
        <strain evidence="2 3">962_8</strain>
    </source>
</reference>
<name>A0A2A3YSU2_BREAU</name>
<dbReference type="Pfam" id="PF13683">
    <property type="entry name" value="rve_3"/>
    <property type="match status" value="1"/>
</dbReference>
<evidence type="ECO:0000313" key="2">
    <source>
        <dbReference type="EMBL" id="PCC42348.1"/>
    </source>
</evidence>
<protein>
    <recommendedName>
        <fullName evidence="1">Integrase catalytic domain-containing protein</fullName>
    </recommendedName>
</protein>
<dbReference type="InterPro" id="IPR036397">
    <property type="entry name" value="RNaseH_sf"/>
</dbReference>
<dbReference type="AlphaFoldDB" id="A0A2A3YSU2"/>
<dbReference type="InterPro" id="IPR001584">
    <property type="entry name" value="Integrase_cat-core"/>
</dbReference>
<sequence length="331" mass="36339">NPASVPPKSHKTKITVYQIVDDSTRYDVGTSACVDPENGTDAVTTVRAAIAAHGVPQELLSDNGSAFNLARQGAVTALQMYLADQGCKPISGRIKSPTTQGKNERSHQTICQYFDAHAPKSVDSVHTLIEHYREYYNHRRHHQSLPGEMTPAQAWDAIEHQPSNGMPISHADLIAEALAYRDERLAKTAIEATVEENLSVVDKGQASQHTASGRLRETAGEIVIKRDNPQVYLHGKMLKVPTHLVGTYGLVMSETEYMLFDTTDGAEAIGFPLPLETKETKGRLVPLWKVRGARIRGPKPSWTQRHLAYEAEHYPTSADDAEPGQAVSTNS</sequence>
<gene>
    <name evidence="2" type="ORF">CIK65_11410</name>
</gene>
<proteinExistence type="predicted"/>
<evidence type="ECO:0000313" key="3">
    <source>
        <dbReference type="Proteomes" id="UP000218620"/>
    </source>
</evidence>
<comment type="caution">
    <text evidence="2">The sequence shown here is derived from an EMBL/GenBank/DDBJ whole genome shotgun (WGS) entry which is preliminary data.</text>
</comment>
<dbReference type="InterPro" id="IPR012337">
    <property type="entry name" value="RNaseH-like_sf"/>
</dbReference>
<dbReference type="Proteomes" id="UP000218620">
    <property type="component" value="Unassembled WGS sequence"/>
</dbReference>
<dbReference type="GO" id="GO:0003676">
    <property type="term" value="F:nucleic acid binding"/>
    <property type="evidence" value="ECO:0007669"/>
    <property type="project" value="InterPro"/>
</dbReference>
<dbReference type="Gene3D" id="3.30.420.10">
    <property type="entry name" value="Ribonuclease H-like superfamily/Ribonuclease H"/>
    <property type="match status" value="1"/>
</dbReference>
<dbReference type="SUPFAM" id="SSF53098">
    <property type="entry name" value="Ribonuclease H-like"/>
    <property type="match status" value="1"/>
</dbReference>